<evidence type="ECO:0000256" key="2">
    <source>
        <dbReference type="ARBA" id="ARBA00022603"/>
    </source>
</evidence>
<evidence type="ECO:0000313" key="7">
    <source>
        <dbReference type="Proteomes" id="UP000694419"/>
    </source>
</evidence>
<name>A0A8C3KNY6_9CHAR</name>
<protein>
    <recommendedName>
        <fullName evidence="1">DNA (cytosine-5-)-methyltransferase</fullName>
        <ecNumber evidence="1">2.1.1.37</ecNumber>
    </recommendedName>
</protein>
<evidence type="ECO:0000313" key="6">
    <source>
        <dbReference type="Ensembl" id="ENSCPGP00000023839.1"/>
    </source>
</evidence>
<dbReference type="GO" id="GO:0005634">
    <property type="term" value="C:nucleus"/>
    <property type="evidence" value="ECO:0007669"/>
    <property type="project" value="TreeGrafter"/>
</dbReference>
<accession>A0A8C3KNY6</accession>
<dbReference type="InterPro" id="IPR029063">
    <property type="entry name" value="SAM-dependent_MTases_sf"/>
</dbReference>
<dbReference type="Gene3D" id="3.40.50.150">
    <property type="entry name" value="Vaccinia Virus protein VP39"/>
    <property type="match status" value="1"/>
</dbReference>
<feature type="compositionally biased region" description="Polar residues" evidence="5">
    <location>
        <begin position="1"/>
        <end position="12"/>
    </location>
</feature>
<reference evidence="6" key="2">
    <citation type="submission" date="2025-09" db="UniProtKB">
        <authorList>
            <consortium name="Ensembl"/>
        </authorList>
    </citation>
    <scope>IDENTIFICATION</scope>
</reference>
<feature type="region of interest" description="Disordered" evidence="5">
    <location>
        <begin position="48"/>
        <end position="104"/>
    </location>
</feature>
<feature type="compositionally biased region" description="Gly residues" evidence="5">
    <location>
        <begin position="628"/>
        <end position="640"/>
    </location>
</feature>
<feature type="region of interest" description="Disordered" evidence="5">
    <location>
        <begin position="1"/>
        <end position="32"/>
    </location>
</feature>
<keyword evidence="2" id="KW-0489">Methyltransferase</keyword>
<feature type="region of interest" description="Disordered" evidence="5">
    <location>
        <begin position="626"/>
        <end position="659"/>
    </location>
</feature>
<dbReference type="GO" id="GO:0032259">
    <property type="term" value="P:methylation"/>
    <property type="evidence" value="ECO:0007669"/>
    <property type="project" value="UniProtKB-KW"/>
</dbReference>
<feature type="compositionally biased region" description="Pro residues" evidence="5">
    <location>
        <begin position="369"/>
        <end position="381"/>
    </location>
</feature>
<feature type="compositionally biased region" description="Basic and acidic residues" evidence="5">
    <location>
        <begin position="709"/>
        <end position="727"/>
    </location>
</feature>
<feature type="compositionally biased region" description="Pro residues" evidence="5">
    <location>
        <begin position="645"/>
        <end position="659"/>
    </location>
</feature>
<evidence type="ECO:0000256" key="1">
    <source>
        <dbReference type="ARBA" id="ARBA00011975"/>
    </source>
</evidence>
<dbReference type="EC" id="2.1.1.37" evidence="1"/>
<sequence>MSAPESGSSTRCGRNAGTSRTSASPAGASTSPWSTLYLSEECAKTARYGLAPGGARPRSPPKIAPSRGSPAVPGTALRPRLPFSPRTASWSARTSTTTMATSPTAPSAAAAARCSCAATTTAAGASAWSAWTCWWARGRPRRPSRRTPGTATCVATRASTGCCGGGRTGPHASRCSSPTTTTRSLTHPRCTPRCRPRRGSPSGCSPSLMASPQVGGGLQPHSPPGTLLGACLGPVWGAEGSGTPHNFWGSRGPAPTGVSEVGGQTSALIPTITPCHLLCPRGSTLVGRREGGPVALRGVGGAVFGAAPTPAPLPRRPAGAEGPGHPGGPLHRLRGVRGLHHRGHGEAPGQDHVRRGRPKCHPETRTSCPPGPPCLPPPCRPPQRSSGVPKMGPSSCVSPPHGFHRHGPAVPPGSSATIQQPPLRVPRGPPQPAWCPPNRHPSHRGLPLLQIQEWGPFDLVIGGSPCNDLSIVNPARKGLYEGTGRLFFEFYRLLHEARPKEGDDRPFFWLFENVVAMGVSDKRDISRFLESNPVMIDAKEVSAAHRARYFWGNLPGMNRPLASTVNDKLELQECLEHGRIAKFSKVRTITTRSNSIKQGKDQHFPVFMNEKEDILWCTEMERYHQGTPRGGGGGGGGWGGAANPPSGPANLPDPLPPPFFSPQGVWFPGALHGRVQHEPPGPAETARQVLERAGHPPPLRPPQGILCLRLEEQKRREREREREMGNW</sequence>
<dbReference type="Proteomes" id="UP000694419">
    <property type="component" value="Unplaced"/>
</dbReference>
<proteinExistence type="predicted"/>
<feature type="compositionally biased region" description="Pro residues" evidence="5">
    <location>
        <begin position="423"/>
        <end position="439"/>
    </location>
</feature>
<feature type="compositionally biased region" description="Low complexity" evidence="5">
    <location>
        <begin position="173"/>
        <end position="189"/>
    </location>
</feature>
<feature type="region of interest" description="Disordered" evidence="5">
    <location>
        <begin position="340"/>
        <end position="441"/>
    </location>
</feature>
<keyword evidence="4" id="KW-0949">S-adenosyl-L-methionine</keyword>
<organism evidence="6 7">
    <name type="scientific">Calidris pygmaea</name>
    <name type="common">Spoon-billed sandpiper</name>
    <dbReference type="NCBI Taxonomy" id="425635"/>
    <lineage>
        <taxon>Eukaryota</taxon>
        <taxon>Metazoa</taxon>
        <taxon>Chordata</taxon>
        <taxon>Craniata</taxon>
        <taxon>Vertebrata</taxon>
        <taxon>Euteleostomi</taxon>
        <taxon>Archelosauria</taxon>
        <taxon>Archosauria</taxon>
        <taxon>Dinosauria</taxon>
        <taxon>Saurischia</taxon>
        <taxon>Theropoda</taxon>
        <taxon>Coelurosauria</taxon>
        <taxon>Aves</taxon>
        <taxon>Neognathae</taxon>
        <taxon>Neoaves</taxon>
        <taxon>Charadriiformes</taxon>
        <taxon>Scolopacidae</taxon>
        <taxon>Calidris</taxon>
    </lineage>
</organism>
<dbReference type="Ensembl" id="ENSCPGT00000026052.1">
    <property type="protein sequence ID" value="ENSCPGP00000023839.1"/>
    <property type="gene ID" value="ENSCPGG00000016247.1"/>
</dbReference>
<dbReference type="PROSITE" id="PS00094">
    <property type="entry name" value="C5_MTASE_1"/>
    <property type="match status" value="1"/>
</dbReference>
<dbReference type="AlphaFoldDB" id="A0A8C3KNY6"/>
<evidence type="ECO:0000256" key="3">
    <source>
        <dbReference type="ARBA" id="ARBA00022679"/>
    </source>
</evidence>
<feature type="compositionally biased region" description="Low complexity" evidence="5">
    <location>
        <begin position="16"/>
        <end position="32"/>
    </location>
</feature>
<dbReference type="GO" id="GO:0045892">
    <property type="term" value="P:negative regulation of DNA-templated transcription"/>
    <property type="evidence" value="ECO:0007669"/>
    <property type="project" value="TreeGrafter"/>
</dbReference>
<evidence type="ECO:0000256" key="4">
    <source>
        <dbReference type="ARBA" id="ARBA00022691"/>
    </source>
</evidence>
<keyword evidence="3" id="KW-0808">Transferase</keyword>
<feature type="region of interest" description="Disordered" evidence="5">
    <location>
        <begin position="671"/>
        <end position="727"/>
    </location>
</feature>
<dbReference type="InterPro" id="IPR001525">
    <property type="entry name" value="C5_MeTfrase"/>
</dbReference>
<reference evidence="6" key="1">
    <citation type="submission" date="2025-08" db="UniProtKB">
        <authorList>
            <consortium name="Ensembl"/>
        </authorList>
    </citation>
    <scope>IDENTIFICATION</scope>
</reference>
<dbReference type="Pfam" id="PF00145">
    <property type="entry name" value="DNA_methylase"/>
    <property type="match status" value="1"/>
</dbReference>
<dbReference type="GO" id="GO:0003886">
    <property type="term" value="F:DNA (cytosine-5-)-methyltransferase activity"/>
    <property type="evidence" value="ECO:0007669"/>
    <property type="project" value="UniProtKB-EC"/>
</dbReference>
<dbReference type="InterPro" id="IPR050390">
    <property type="entry name" value="C5-Methyltransferase"/>
</dbReference>
<dbReference type="GO" id="GO:0005737">
    <property type="term" value="C:cytoplasm"/>
    <property type="evidence" value="ECO:0007669"/>
    <property type="project" value="TreeGrafter"/>
</dbReference>
<feature type="compositionally biased region" description="Low complexity" evidence="5">
    <location>
        <begin position="84"/>
        <end position="104"/>
    </location>
</feature>
<feature type="region of interest" description="Disordered" evidence="5">
    <location>
        <begin position="168"/>
        <end position="222"/>
    </location>
</feature>
<dbReference type="PANTHER" id="PTHR23068:SF10">
    <property type="entry name" value="DNA (CYTOSINE-5)-METHYLTRANSFERASE 3A"/>
    <property type="match status" value="1"/>
</dbReference>
<evidence type="ECO:0000256" key="5">
    <source>
        <dbReference type="SAM" id="MobiDB-lite"/>
    </source>
</evidence>
<keyword evidence="7" id="KW-1185">Reference proteome</keyword>
<dbReference type="InterPro" id="IPR018117">
    <property type="entry name" value="C5_DNA_meth_AS"/>
</dbReference>
<dbReference type="SUPFAM" id="SSF53335">
    <property type="entry name" value="S-adenosyl-L-methionine-dependent methyltransferases"/>
    <property type="match status" value="1"/>
</dbReference>
<dbReference type="PANTHER" id="PTHR23068">
    <property type="entry name" value="DNA CYTOSINE-5- -METHYLTRANSFERASE 3-RELATED"/>
    <property type="match status" value="1"/>
</dbReference>